<keyword evidence="2" id="KW-1185">Reference proteome</keyword>
<organism evidence="1 2">
    <name type="scientific">candidate division MSBL1 archaeon SCGC-AAA382K21</name>
    <dbReference type="NCBI Taxonomy" id="1698283"/>
    <lineage>
        <taxon>Archaea</taxon>
        <taxon>Methanobacteriati</taxon>
        <taxon>Methanobacteriota</taxon>
        <taxon>candidate division MSBL1</taxon>
    </lineage>
</organism>
<protein>
    <submittedName>
        <fullName evidence="1">Uncharacterized protein</fullName>
    </submittedName>
</protein>
<gene>
    <name evidence="1" type="ORF">AKJ54_01075</name>
</gene>
<dbReference type="EMBL" id="LHYH01000024">
    <property type="protein sequence ID" value="KXB06814.1"/>
    <property type="molecule type" value="Genomic_DNA"/>
</dbReference>
<name>A0A133VK49_9EURY</name>
<comment type="caution">
    <text evidence="1">The sequence shown here is derived from an EMBL/GenBank/DDBJ whole genome shotgun (WGS) entry which is preliminary data.</text>
</comment>
<evidence type="ECO:0000313" key="1">
    <source>
        <dbReference type="EMBL" id="KXB06814.1"/>
    </source>
</evidence>
<proteinExistence type="predicted"/>
<sequence>MKLEKFFRKTYQKLRRIIERKFPSEKSEELLYLLETARRLFEVGDEKSSVFFLKVVVEAIPGFKITIKRRRTGKGDRGDLR</sequence>
<dbReference type="Proteomes" id="UP000070504">
    <property type="component" value="Unassembled WGS sequence"/>
</dbReference>
<evidence type="ECO:0000313" key="2">
    <source>
        <dbReference type="Proteomes" id="UP000070504"/>
    </source>
</evidence>
<reference evidence="1 2" key="1">
    <citation type="journal article" date="2016" name="Sci. Rep.">
        <title>Metabolic traits of an uncultured archaeal lineage -MSBL1- from brine pools of the Red Sea.</title>
        <authorList>
            <person name="Mwirichia R."/>
            <person name="Alam I."/>
            <person name="Rashid M."/>
            <person name="Vinu M."/>
            <person name="Ba-Alawi W."/>
            <person name="Anthony Kamau A."/>
            <person name="Kamanda Ngugi D."/>
            <person name="Goker M."/>
            <person name="Klenk H.P."/>
            <person name="Bajic V."/>
            <person name="Stingl U."/>
        </authorList>
    </citation>
    <scope>NUCLEOTIDE SEQUENCE [LARGE SCALE GENOMIC DNA]</scope>
    <source>
        <strain evidence="1">SCGC-AAA382K21</strain>
    </source>
</reference>
<accession>A0A133VK49</accession>
<dbReference type="AlphaFoldDB" id="A0A133VK49"/>